<dbReference type="SUPFAM" id="SSF46689">
    <property type="entry name" value="Homeodomain-like"/>
    <property type="match status" value="1"/>
</dbReference>
<accession>A0ABP6DI60</accession>
<name>A0ABP6DI60_9ACTN</name>
<gene>
    <name evidence="1" type="ORF">GCM10009863_67500</name>
</gene>
<comment type="caution">
    <text evidence="1">The sequence shown here is derived from an EMBL/GenBank/DDBJ whole genome shotgun (WGS) entry which is preliminary data.</text>
</comment>
<keyword evidence="2" id="KW-1185">Reference proteome</keyword>
<protein>
    <recommendedName>
        <fullName evidence="3">Transposase</fullName>
    </recommendedName>
</protein>
<reference evidence="2" key="1">
    <citation type="journal article" date="2019" name="Int. J. Syst. Evol. Microbiol.">
        <title>The Global Catalogue of Microorganisms (GCM) 10K type strain sequencing project: providing services to taxonomists for standard genome sequencing and annotation.</title>
        <authorList>
            <consortium name="The Broad Institute Genomics Platform"/>
            <consortium name="The Broad Institute Genome Sequencing Center for Infectious Disease"/>
            <person name="Wu L."/>
            <person name="Ma J."/>
        </authorList>
    </citation>
    <scope>NUCLEOTIDE SEQUENCE [LARGE SCALE GENOMIC DNA]</scope>
    <source>
        <strain evidence="2">JCM 16373</strain>
    </source>
</reference>
<dbReference type="InterPro" id="IPR009057">
    <property type="entry name" value="Homeodomain-like_sf"/>
</dbReference>
<organism evidence="1 2">
    <name type="scientific">Streptomyces axinellae</name>
    <dbReference type="NCBI Taxonomy" id="552788"/>
    <lineage>
        <taxon>Bacteria</taxon>
        <taxon>Bacillati</taxon>
        <taxon>Actinomycetota</taxon>
        <taxon>Actinomycetes</taxon>
        <taxon>Kitasatosporales</taxon>
        <taxon>Streptomycetaceae</taxon>
        <taxon>Streptomyces</taxon>
    </lineage>
</organism>
<evidence type="ECO:0008006" key="3">
    <source>
        <dbReference type="Google" id="ProtNLM"/>
    </source>
</evidence>
<dbReference type="Proteomes" id="UP001501447">
    <property type="component" value="Unassembled WGS sequence"/>
</dbReference>
<evidence type="ECO:0000313" key="2">
    <source>
        <dbReference type="Proteomes" id="UP001501447"/>
    </source>
</evidence>
<proteinExistence type="predicted"/>
<sequence length="173" mass="18427">MAKPVRVRGLIEQEGQKLQHIVRRGSTSSVRLRRAMMLLASAGGSTVPVIARLVQADEDTVRDVIHKFNEIGLVCLNPRWAGGRPRLLNRDDEDFVVQTATTRPTVLGKPGDDGAFGSVVCGALIAPARVATPRPRPACGRCRHALIAPARGSNVWPHSQTASGIGPSSPCNG</sequence>
<evidence type="ECO:0000313" key="1">
    <source>
        <dbReference type="EMBL" id="GAA2640790.1"/>
    </source>
</evidence>
<dbReference type="EMBL" id="BAAARJ010000042">
    <property type="protein sequence ID" value="GAA2640790.1"/>
    <property type="molecule type" value="Genomic_DNA"/>
</dbReference>
<dbReference type="Pfam" id="PF13551">
    <property type="entry name" value="HTH_29"/>
    <property type="match status" value="1"/>
</dbReference>